<dbReference type="AlphaFoldDB" id="A0A1F7WSU5"/>
<accession>A0A1F7WSU5</accession>
<keyword evidence="1" id="KW-0812">Transmembrane</keyword>
<comment type="caution">
    <text evidence="2">The sequence shown here is derived from an EMBL/GenBank/DDBJ whole genome shotgun (WGS) entry which is preliminary data.</text>
</comment>
<organism evidence="2 3">
    <name type="scientific">Candidatus Woesebacteria bacterium GWB1_43_5</name>
    <dbReference type="NCBI Taxonomy" id="1802474"/>
    <lineage>
        <taxon>Bacteria</taxon>
        <taxon>Candidatus Woeseibacteriota</taxon>
    </lineage>
</organism>
<dbReference type="Proteomes" id="UP000178812">
    <property type="component" value="Unassembled WGS sequence"/>
</dbReference>
<reference evidence="2 3" key="1">
    <citation type="journal article" date="2016" name="Nat. Commun.">
        <title>Thousands of microbial genomes shed light on interconnected biogeochemical processes in an aquifer system.</title>
        <authorList>
            <person name="Anantharaman K."/>
            <person name="Brown C.T."/>
            <person name="Hug L.A."/>
            <person name="Sharon I."/>
            <person name="Castelle C.J."/>
            <person name="Probst A.J."/>
            <person name="Thomas B.C."/>
            <person name="Singh A."/>
            <person name="Wilkins M.J."/>
            <person name="Karaoz U."/>
            <person name="Brodie E.L."/>
            <person name="Williams K.H."/>
            <person name="Hubbard S.S."/>
            <person name="Banfield J.F."/>
        </authorList>
    </citation>
    <scope>NUCLEOTIDE SEQUENCE [LARGE SCALE GENOMIC DNA]</scope>
</reference>
<proteinExistence type="predicted"/>
<keyword evidence="1" id="KW-1133">Transmembrane helix</keyword>
<evidence type="ECO:0000313" key="2">
    <source>
        <dbReference type="EMBL" id="OGM05826.1"/>
    </source>
</evidence>
<keyword evidence="1" id="KW-0472">Membrane</keyword>
<evidence type="ECO:0000256" key="1">
    <source>
        <dbReference type="SAM" id="Phobius"/>
    </source>
</evidence>
<feature type="transmembrane region" description="Helical" evidence="1">
    <location>
        <begin position="72"/>
        <end position="90"/>
    </location>
</feature>
<evidence type="ECO:0000313" key="3">
    <source>
        <dbReference type="Proteomes" id="UP000178812"/>
    </source>
</evidence>
<dbReference type="EMBL" id="MGFM01000019">
    <property type="protein sequence ID" value="OGM05826.1"/>
    <property type="molecule type" value="Genomic_DNA"/>
</dbReference>
<name>A0A1F7WSU5_9BACT</name>
<sequence length="91" mass="10496">MAKRRTRKQKQTTKHASLRQLYLNPEAEINVVKREFSYKPNAVPAEAKKHKKAVSSPQDSSQKFIKRDIVKSLALASFILSLELVLYLAWK</sequence>
<protein>
    <submittedName>
        <fullName evidence="2">Uncharacterized protein</fullName>
    </submittedName>
</protein>
<gene>
    <name evidence="2" type="ORF">A2125_02005</name>
</gene>